<dbReference type="Pfam" id="PF07702">
    <property type="entry name" value="UTRA"/>
    <property type="match status" value="1"/>
</dbReference>
<evidence type="ECO:0000256" key="1">
    <source>
        <dbReference type="ARBA" id="ARBA00023015"/>
    </source>
</evidence>
<dbReference type="Gene3D" id="3.40.1410.10">
    <property type="entry name" value="Chorismate lyase-like"/>
    <property type="match status" value="1"/>
</dbReference>
<gene>
    <name evidence="5" type="ORF">SAMN04489747_1958</name>
</gene>
<evidence type="ECO:0000313" key="6">
    <source>
        <dbReference type="Proteomes" id="UP000198546"/>
    </source>
</evidence>
<dbReference type="RefSeq" id="WP_090592805.1">
    <property type="nucleotide sequence ID" value="NZ_LT629688.1"/>
</dbReference>
<dbReference type="InterPro" id="IPR036388">
    <property type="entry name" value="WH-like_DNA-bd_sf"/>
</dbReference>
<dbReference type="OrthoDB" id="3194402at2"/>
<dbReference type="SUPFAM" id="SSF64288">
    <property type="entry name" value="Chorismate lyase-like"/>
    <property type="match status" value="1"/>
</dbReference>
<proteinExistence type="predicted"/>
<keyword evidence="1" id="KW-0805">Transcription regulation</keyword>
<dbReference type="InterPro" id="IPR011663">
    <property type="entry name" value="UTRA"/>
</dbReference>
<dbReference type="Pfam" id="PF00392">
    <property type="entry name" value="GntR"/>
    <property type="match status" value="1"/>
</dbReference>
<dbReference type="InterPro" id="IPR036390">
    <property type="entry name" value="WH_DNA-bd_sf"/>
</dbReference>
<evidence type="ECO:0000256" key="3">
    <source>
        <dbReference type="ARBA" id="ARBA00023163"/>
    </source>
</evidence>
<dbReference type="STRING" id="675864.SAMN04489747_1958"/>
<dbReference type="PANTHER" id="PTHR44846:SF17">
    <property type="entry name" value="GNTR-FAMILY TRANSCRIPTIONAL REGULATOR"/>
    <property type="match status" value="1"/>
</dbReference>
<dbReference type="CDD" id="cd07377">
    <property type="entry name" value="WHTH_GntR"/>
    <property type="match status" value="1"/>
</dbReference>
<sequence length="252" mass="27730">MAGPTAEEPVRLDIRLDRRSPVPLYLQLSQGLEAAIAEGRMRPGMRLENEVALAQRLGLSRPTARQGIQELVDKGLVVRRRGVGTQVVHSQVNRPVALTSLWDDLVAGGKSPTTTVLEYRIGRPSAEAAEVLGEEVDGQVLELTRLRSSGGQPLALMTNYLPAPLAPSLEDLQRQGLYACLRDRGIRPVVAHERIGARAVRPEEVALLEEAPGAPLLTLDRASHDDRGRLIEYGRHAYRASHYSFEVTLFDR</sequence>
<dbReference type="GO" id="GO:0045892">
    <property type="term" value="P:negative regulation of DNA-templated transcription"/>
    <property type="evidence" value="ECO:0007669"/>
    <property type="project" value="TreeGrafter"/>
</dbReference>
<dbReference type="EMBL" id="LT629688">
    <property type="protein sequence ID" value="SDD87820.1"/>
    <property type="molecule type" value="Genomic_DNA"/>
</dbReference>
<dbReference type="SMART" id="SM00866">
    <property type="entry name" value="UTRA"/>
    <property type="match status" value="1"/>
</dbReference>
<organism evidence="5 6">
    <name type="scientific">Auraticoccus monumenti</name>
    <dbReference type="NCBI Taxonomy" id="675864"/>
    <lineage>
        <taxon>Bacteria</taxon>
        <taxon>Bacillati</taxon>
        <taxon>Actinomycetota</taxon>
        <taxon>Actinomycetes</taxon>
        <taxon>Propionibacteriales</taxon>
        <taxon>Propionibacteriaceae</taxon>
        <taxon>Auraticoccus</taxon>
    </lineage>
</organism>
<dbReference type="InterPro" id="IPR050679">
    <property type="entry name" value="Bact_HTH_transcr_reg"/>
</dbReference>
<dbReference type="Gene3D" id="1.10.10.10">
    <property type="entry name" value="Winged helix-like DNA-binding domain superfamily/Winged helix DNA-binding domain"/>
    <property type="match status" value="1"/>
</dbReference>
<dbReference type="GO" id="GO:0003677">
    <property type="term" value="F:DNA binding"/>
    <property type="evidence" value="ECO:0007669"/>
    <property type="project" value="UniProtKB-KW"/>
</dbReference>
<evidence type="ECO:0000256" key="2">
    <source>
        <dbReference type="ARBA" id="ARBA00023125"/>
    </source>
</evidence>
<protein>
    <submittedName>
        <fullName evidence="5">DNA-binding transcriptional regulator, GntR family</fullName>
    </submittedName>
</protein>
<dbReference type="InterPro" id="IPR000524">
    <property type="entry name" value="Tscrpt_reg_HTH_GntR"/>
</dbReference>
<dbReference type="AlphaFoldDB" id="A0A1G6YBW5"/>
<keyword evidence="6" id="KW-1185">Reference proteome</keyword>
<dbReference type="SUPFAM" id="SSF46785">
    <property type="entry name" value="Winged helix' DNA-binding domain"/>
    <property type="match status" value="1"/>
</dbReference>
<dbReference type="GO" id="GO:0003700">
    <property type="term" value="F:DNA-binding transcription factor activity"/>
    <property type="evidence" value="ECO:0007669"/>
    <property type="project" value="InterPro"/>
</dbReference>
<name>A0A1G6YBW5_9ACTN</name>
<dbReference type="PRINTS" id="PR00035">
    <property type="entry name" value="HTHGNTR"/>
</dbReference>
<dbReference type="Proteomes" id="UP000198546">
    <property type="component" value="Chromosome i"/>
</dbReference>
<dbReference type="InterPro" id="IPR028978">
    <property type="entry name" value="Chorismate_lyase_/UTRA_dom_sf"/>
</dbReference>
<feature type="domain" description="HTH gntR-type" evidence="4">
    <location>
        <begin position="22"/>
        <end position="90"/>
    </location>
</feature>
<reference evidence="5 6" key="1">
    <citation type="submission" date="2016-10" db="EMBL/GenBank/DDBJ databases">
        <authorList>
            <person name="de Groot N.N."/>
        </authorList>
    </citation>
    <scope>NUCLEOTIDE SEQUENCE [LARGE SCALE GENOMIC DNA]</scope>
    <source>
        <strain evidence="5 6">MON 2.2</strain>
    </source>
</reference>
<evidence type="ECO:0000313" key="5">
    <source>
        <dbReference type="EMBL" id="SDD87820.1"/>
    </source>
</evidence>
<accession>A0A1G6YBW5</accession>
<dbReference type="SMART" id="SM00345">
    <property type="entry name" value="HTH_GNTR"/>
    <property type="match status" value="1"/>
</dbReference>
<dbReference type="PROSITE" id="PS50949">
    <property type="entry name" value="HTH_GNTR"/>
    <property type="match status" value="1"/>
</dbReference>
<keyword evidence="2 5" id="KW-0238">DNA-binding</keyword>
<keyword evidence="3" id="KW-0804">Transcription</keyword>
<dbReference type="PANTHER" id="PTHR44846">
    <property type="entry name" value="MANNOSYL-D-GLYCERATE TRANSPORT/METABOLISM SYSTEM REPRESSOR MNGR-RELATED"/>
    <property type="match status" value="1"/>
</dbReference>
<evidence type="ECO:0000259" key="4">
    <source>
        <dbReference type="PROSITE" id="PS50949"/>
    </source>
</evidence>